<evidence type="ECO:0000256" key="1">
    <source>
        <dbReference type="ARBA" id="ARBA00004370"/>
    </source>
</evidence>
<dbReference type="InterPro" id="IPR004089">
    <property type="entry name" value="MCPsignal_dom"/>
</dbReference>
<keyword evidence="7" id="KW-0812">Transmembrane</keyword>
<dbReference type="SMART" id="SM00283">
    <property type="entry name" value="MA"/>
    <property type="match status" value="1"/>
</dbReference>
<gene>
    <name evidence="11" type="ORF">FE785_01285</name>
</gene>
<dbReference type="GO" id="GO:0004888">
    <property type="term" value="F:transmembrane signaling receptor activity"/>
    <property type="evidence" value="ECO:0007669"/>
    <property type="project" value="InterPro"/>
</dbReference>
<dbReference type="AlphaFoldDB" id="A0A4P9K3D3"/>
<keyword evidence="7" id="KW-1133">Transmembrane helix</keyword>
<name>A0A4P9K3D3_9GAMM</name>
<dbReference type="InterPro" id="IPR004090">
    <property type="entry name" value="Chemotax_Me-accpt_rcpt"/>
</dbReference>
<dbReference type="InterPro" id="IPR051310">
    <property type="entry name" value="MCP_chemotaxis"/>
</dbReference>
<dbReference type="Pfam" id="PF00015">
    <property type="entry name" value="MCPsignal"/>
    <property type="match status" value="1"/>
</dbReference>
<dbReference type="PROSITE" id="PS50885">
    <property type="entry name" value="HAMP"/>
    <property type="match status" value="3"/>
</dbReference>
<dbReference type="Gene3D" id="1.10.287.950">
    <property type="entry name" value="Methyl-accepting chemotaxis protein"/>
    <property type="match status" value="1"/>
</dbReference>
<dbReference type="PROSITE" id="PS50111">
    <property type="entry name" value="CHEMOTAXIS_TRANSDUC_2"/>
    <property type="match status" value="1"/>
</dbReference>
<evidence type="ECO:0000256" key="2">
    <source>
        <dbReference type="ARBA" id="ARBA00022481"/>
    </source>
</evidence>
<feature type="domain" description="HBM" evidence="10">
    <location>
        <begin position="43"/>
        <end position="282"/>
    </location>
</feature>
<protein>
    <submittedName>
        <fullName evidence="11">HAMP domain-containing protein</fullName>
    </submittedName>
</protein>
<feature type="region of interest" description="Disordered" evidence="6">
    <location>
        <begin position="826"/>
        <end position="866"/>
    </location>
</feature>
<dbReference type="SUPFAM" id="SSF58104">
    <property type="entry name" value="Methyl-accepting chemotaxis protein (MCP) signaling domain"/>
    <property type="match status" value="2"/>
</dbReference>
<sequence>MFATIRAKLIASFLFITLLIAGSAVFNVTNIQQSADGFSEYRQMARASVAIGRVQANMLMVRMNAKDYINNPVAQEVDEFNQYYLRTSDLLEEGKQILDDSKHLSVLDKISKDLSSYKQSFKQVQAYMQERNLLVGDKLDVIGPKMESVLTELMRQELQLGNVQASNEAAEVLRALLLARLYGAKFIQSNAEKDMQRVLKEFVVVSDKISLLRQYIDADHMEPLQQVEKMAEEYAGYIKNLYQVIVNRNEVIEGNLDVIGPRVATMAENLKLELKEVQDTVGPAVQQNNEDTINSSMIAALAVVLISIVIAILLPRTINRGLTAIQIVLKKISESGDFSIRSDAQRKDEIGIMGQAVNQLLKDMQAAIDDSNRVVQAISKGDFEQHIDLELKGDLARLKDGINGSADTIKDTMQQLQTAMQQMSQGNFKVKIESDGMSGGFLDVVNSTELTLESLNSTIADILAIMAAMEQGQFNQRVTVEAMGDLLDLKSSVNNSMDAIEAAISDITRVVVAQSQGDLTKTITGKYYGQLDTLKQAINASAQRLVEVIDNALQATTVVGSASDEVSQGAMDLSDRVQQQAASVEETSATMDEMNSAVQGNTENAREASQVAVDVSAKATQGANVMSKTIEAMNAIQESSHKIAEIVTLIDGIAFQTNLLALNAAVEAARAGEHGRGFAVVAGEVRNLAQKSAEAAKDIKNLIEESVVRIDEGATLAGESGQVLDEINASIETMTQMITHIATASSEQANGVGQVHQAINQIDEVTQQNAALVEETSAASLSMKEQADILQKEMSFFNTGRTINASHKAKQVKIEAKPVAKLNTPSVAVEPKAKRSAINENAEKSDTPKALPKQAAVADSDEWADF</sequence>
<comment type="similarity">
    <text evidence="4">Belongs to the methyl-accepting chemotaxis (MCP) protein family.</text>
</comment>
<dbReference type="Pfam" id="PF18947">
    <property type="entry name" value="HAMP_2"/>
    <property type="match status" value="2"/>
</dbReference>
<dbReference type="GO" id="GO:0006935">
    <property type="term" value="P:chemotaxis"/>
    <property type="evidence" value="ECO:0007669"/>
    <property type="project" value="InterPro"/>
</dbReference>
<evidence type="ECO:0000313" key="11">
    <source>
        <dbReference type="EMBL" id="QCU89359.1"/>
    </source>
</evidence>
<dbReference type="PROSITE" id="PS51753">
    <property type="entry name" value="HBM"/>
    <property type="match status" value="1"/>
</dbReference>
<dbReference type="PRINTS" id="PR00260">
    <property type="entry name" value="CHEMTRNSDUCR"/>
</dbReference>
<dbReference type="OrthoDB" id="6433966at2"/>
<dbReference type="CDD" id="cd06225">
    <property type="entry name" value="HAMP"/>
    <property type="match status" value="1"/>
</dbReference>
<feature type="domain" description="HAMP" evidence="9">
    <location>
        <begin position="373"/>
        <end position="414"/>
    </location>
</feature>
<dbReference type="Proteomes" id="UP000304864">
    <property type="component" value="Chromosome"/>
</dbReference>
<proteinExistence type="inferred from homology"/>
<dbReference type="GO" id="GO:0005886">
    <property type="term" value="C:plasma membrane"/>
    <property type="evidence" value="ECO:0007669"/>
    <property type="project" value="TreeGrafter"/>
</dbReference>
<dbReference type="InterPro" id="IPR032255">
    <property type="entry name" value="HBM"/>
</dbReference>
<dbReference type="Gene3D" id="1.20.120.1530">
    <property type="match status" value="1"/>
</dbReference>
<dbReference type="EMBL" id="CP040602">
    <property type="protein sequence ID" value="QCU89359.1"/>
    <property type="molecule type" value="Genomic_DNA"/>
</dbReference>
<keyword evidence="12" id="KW-1185">Reference proteome</keyword>
<reference evidence="11 12" key="1">
    <citation type="submission" date="2019-05" db="EMBL/GenBank/DDBJ databases">
        <title>Thiomicrorhabdus sediminis sp. nov, a novel sulfur-oxidizing bacterium isolated from coastal sediment.</title>
        <authorList>
            <person name="Liu X."/>
        </authorList>
    </citation>
    <scope>NUCLEOTIDE SEQUENCE [LARGE SCALE GENOMIC DNA]</scope>
    <source>
        <strain evidence="11 12">G1</strain>
    </source>
</reference>
<feature type="transmembrane region" description="Helical" evidence="7">
    <location>
        <begin position="296"/>
        <end position="314"/>
    </location>
</feature>
<dbReference type="SMART" id="SM00304">
    <property type="entry name" value="HAMP"/>
    <property type="match status" value="3"/>
</dbReference>
<dbReference type="CDD" id="cd11386">
    <property type="entry name" value="MCP_signal"/>
    <property type="match status" value="1"/>
</dbReference>
<dbReference type="InterPro" id="IPR003660">
    <property type="entry name" value="HAMP_dom"/>
</dbReference>
<feature type="domain" description="Methyl-accepting transducer" evidence="8">
    <location>
        <begin position="555"/>
        <end position="784"/>
    </location>
</feature>
<dbReference type="RefSeq" id="WP_138563643.1">
    <property type="nucleotide sequence ID" value="NZ_CP040602.1"/>
</dbReference>
<dbReference type="SMART" id="SM01358">
    <property type="entry name" value="HBM"/>
    <property type="match status" value="1"/>
</dbReference>
<accession>A0A4P9K3D3</accession>
<evidence type="ECO:0000256" key="5">
    <source>
        <dbReference type="PROSITE-ProRule" id="PRU00284"/>
    </source>
</evidence>
<dbReference type="PANTHER" id="PTHR43531:SF14">
    <property type="entry name" value="METHYL-ACCEPTING CHEMOTAXIS PROTEIN I-RELATED"/>
    <property type="match status" value="1"/>
</dbReference>
<dbReference type="PANTHER" id="PTHR43531">
    <property type="entry name" value="PROTEIN ICFG"/>
    <property type="match status" value="1"/>
</dbReference>
<dbReference type="KEGG" id="thig:FE785_01285"/>
<evidence type="ECO:0000256" key="4">
    <source>
        <dbReference type="ARBA" id="ARBA00029447"/>
    </source>
</evidence>
<evidence type="ECO:0000313" key="12">
    <source>
        <dbReference type="Proteomes" id="UP000304864"/>
    </source>
</evidence>
<keyword evidence="2" id="KW-0488">Methylation</keyword>
<dbReference type="Gene3D" id="6.10.340.10">
    <property type="match status" value="1"/>
</dbReference>
<feature type="domain" description="HAMP" evidence="9">
    <location>
        <begin position="316"/>
        <end position="369"/>
    </location>
</feature>
<keyword evidence="3 5" id="KW-0807">Transducer</keyword>
<evidence type="ECO:0000259" key="8">
    <source>
        <dbReference type="PROSITE" id="PS50111"/>
    </source>
</evidence>
<organism evidence="11 12">
    <name type="scientific">Thiomicrorhabdus sediminis</name>
    <dbReference type="NCBI Taxonomy" id="2580412"/>
    <lineage>
        <taxon>Bacteria</taxon>
        <taxon>Pseudomonadati</taxon>
        <taxon>Pseudomonadota</taxon>
        <taxon>Gammaproteobacteria</taxon>
        <taxon>Thiotrichales</taxon>
        <taxon>Piscirickettsiaceae</taxon>
        <taxon>Thiomicrorhabdus</taxon>
    </lineage>
</organism>
<evidence type="ECO:0000259" key="10">
    <source>
        <dbReference type="PROSITE" id="PS51753"/>
    </source>
</evidence>
<dbReference type="GO" id="GO:0007165">
    <property type="term" value="P:signal transduction"/>
    <property type="evidence" value="ECO:0007669"/>
    <property type="project" value="UniProtKB-KW"/>
</dbReference>
<feature type="domain" description="HAMP" evidence="9">
    <location>
        <begin position="453"/>
        <end position="505"/>
    </location>
</feature>
<dbReference type="FunFam" id="1.10.287.950:FF:000001">
    <property type="entry name" value="Methyl-accepting chemotaxis sensory transducer"/>
    <property type="match status" value="1"/>
</dbReference>
<comment type="subcellular location">
    <subcellularLocation>
        <location evidence="1">Membrane</location>
    </subcellularLocation>
</comment>
<keyword evidence="7" id="KW-0472">Membrane</keyword>
<evidence type="ECO:0000256" key="6">
    <source>
        <dbReference type="SAM" id="MobiDB-lite"/>
    </source>
</evidence>
<evidence type="ECO:0000259" key="9">
    <source>
        <dbReference type="PROSITE" id="PS50885"/>
    </source>
</evidence>
<evidence type="ECO:0000256" key="7">
    <source>
        <dbReference type="SAM" id="Phobius"/>
    </source>
</evidence>
<evidence type="ECO:0000256" key="3">
    <source>
        <dbReference type="ARBA" id="ARBA00023224"/>
    </source>
</evidence>